<dbReference type="InterPro" id="IPR050481">
    <property type="entry name" value="UDP-glycosyltransf_plant"/>
</dbReference>
<dbReference type="Proteomes" id="UP001058974">
    <property type="component" value="Chromosome 1"/>
</dbReference>
<keyword evidence="3 4" id="KW-0808">Transferase</keyword>
<keyword evidence="6" id="KW-0175">Coiled coil</keyword>
<accession>A0A9D5GWD8</accession>
<keyword evidence="8" id="KW-1185">Reference proteome</keyword>
<dbReference type="Gene3D" id="3.40.50.2000">
    <property type="entry name" value="Glycogen Phosphorylase B"/>
    <property type="match status" value="2"/>
</dbReference>
<dbReference type="InterPro" id="IPR002213">
    <property type="entry name" value="UDP_glucos_trans"/>
</dbReference>
<dbReference type="PANTHER" id="PTHR48048:SF33">
    <property type="entry name" value="ISOFLAVONE 7-O-GLUCOSYLTRANSFERASE 1"/>
    <property type="match status" value="1"/>
</dbReference>
<comment type="caution">
    <text evidence="7">The sequence shown here is derived from an EMBL/GenBank/DDBJ whole genome shotgun (WGS) entry which is preliminary data.</text>
</comment>
<feature type="coiled-coil region" evidence="6">
    <location>
        <begin position="401"/>
        <end position="428"/>
    </location>
</feature>
<dbReference type="PANTHER" id="PTHR48048">
    <property type="entry name" value="GLYCOSYLTRANSFERASE"/>
    <property type="match status" value="1"/>
</dbReference>
<evidence type="ECO:0000256" key="6">
    <source>
        <dbReference type="SAM" id="Coils"/>
    </source>
</evidence>
<evidence type="ECO:0000256" key="5">
    <source>
        <dbReference type="RuleBase" id="RU362057"/>
    </source>
</evidence>
<dbReference type="FunFam" id="3.40.50.2000:FF:000020">
    <property type="entry name" value="Glycosyltransferase"/>
    <property type="match status" value="1"/>
</dbReference>
<dbReference type="Pfam" id="PF00201">
    <property type="entry name" value="UDPGT"/>
    <property type="match status" value="1"/>
</dbReference>
<dbReference type="EC" id="2.4.1.-" evidence="5"/>
<evidence type="ECO:0000313" key="8">
    <source>
        <dbReference type="Proteomes" id="UP001058974"/>
    </source>
</evidence>
<dbReference type="CDD" id="cd03784">
    <property type="entry name" value="GT1_Gtf-like"/>
    <property type="match status" value="1"/>
</dbReference>
<protein>
    <recommendedName>
        <fullName evidence="5">Glycosyltransferase</fullName>
        <ecNumber evidence="5">2.4.1.-</ecNumber>
    </recommendedName>
</protein>
<gene>
    <name evidence="7" type="ORF">KIW84_012474</name>
</gene>
<evidence type="ECO:0000256" key="2">
    <source>
        <dbReference type="ARBA" id="ARBA00022676"/>
    </source>
</evidence>
<dbReference type="GO" id="GO:0035251">
    <property type="term" value="F:UDP-glucosyltransferase activity"/>
    <property type="evidence" value="ECO:0007669"/>
    <property type="project" value="InterPro"/>
</dbReference>
<proteinExistence type="inferred from homology"/>
<evidence type="ECO:0000256" key="4">
    <source>
        <dbReference type="RuleBase" id="RU003718"/>
    </source>
</evidence>
<dbReference type="EMBL" id="JAMSHJ010000001">
    <property type="protein sequence ID" value="KAI5443836.1"/>
    <property type="molecule type" value="Genomic_DNA"/>
</dbReference>
<dbReference type="Gramene" id="Psat01G0247400-T1">
    <property type="protein sequence ID" value="KAI5443836.1"/>
    <property type="gene ID" value="KIW84_012474"/>
</dbReference>
<dbReference type="PROSITE" id="PS00375">
    <property type="entry name" value="UDPGT"/>
    <property type="match status" value="1"/>
</dbReference>
<evidence type="ECO:0000256" key="1">
    <source>
        <dbReference type="ARBA" id="ARBA00009995"/>
    </source>
</evidence>
<comment type="similarity">
    <text evidence="1 4">Belongs to the UDP-glycosyltransferase family.</text>
</comment>
<dbReference type="AlphaFoldDB" id="A0A9D5GWD8"/>
<dbReference type="SUPFAM" id="SSF53756">
    <property type="entry name" value="UDP-Glycosyltransferase/glycogen phosphorylase"/>
    <property type="match status" value="1"/>
</dbReference>
<evidence type="ECO:0000256" key="3">
    <source>
        <dbReference type="ARBA" id="ARBA00022679"/>
    </source>
</evidence>
<dbReference type="InterPro" id="IPR035595">
    <property type="entry name" value="UDP_glycos_trans_CS"/>
</dbReference>
<name>A0A9D5GWD8_PEA</name>
<evidence type="ECO:0000313" key="7">
    <source>
        <dbReference type="EMBL" id="KAI5443836.1"/>
    </source>
</evidence>
<dbReference type="OrthoDB" id="5835829at2759"/>
<keyword evidence="2 4" id="KW-0328">Glycosyltransferase</keyword>
<reference evidence="7 8" key="1">
    <citation type="journal article" date="2022" name="Nat. Genet.">
        <title>Improved pea reference genome and pan-genome highlight genomic features and evolutionary characteristics.</title>
        <authorList>
            <person name="Yang T."/>
            <person name="Liu R."/>
            <person name="Luo Y."/>
            <person name="Hu S."/>
            <person name="Wang D."/>
            <person name="Wang C."/>
            <person name="Pandey M.K."/>
            <person name="Ge S."/>
            <person name="Xu Q."/>
            <person name="Li N."/>
            <person name="Li G."/>
            <person name="Huang Y."/>
            <person name="Saxena R.K."/>
            <person name="Ji Y."/>
            <person name="Li M."/>
            <person name="Yan X."/>
            <person name="He Y."/>
            <person name="Liu Y."/>
            <person name="Wang X."/>
            <person name="Xiang C."/>
            <person name="Varshney R.K."/>
            <person name="Ding H."/>
            <person name="Gao S."/>
            <person name="Zong X."/>
        </authorList>
    </citation>
    <scope>NUCLEOTIDE SEQUENCE [LARGE SCALE GENOMIC DNA]</scope>
    <source>
        <strain evidence="7 8">cv. Zhongwan 6</strain>
    </source>
</reference>
<organism evidence="7 8">
    <name type="scientific">Pisum sativum</name>
    <name type="common">Garden pea</name>
    <name type="synonym">Lathyrus oleraceus</name>
    <dbReference type="NCBI Taxonomy" id="3888"/>
    <lineage>
        <taxon>Eukaryota</taxon>
        <taxon>Viridiplantae</taxon>
        <taxon>Streptophyta</taxon>
        <taxon>Embryophyta</taxon>
        <taxon>Tracheophyta</taxon>
        <taxon>Spermatophyta</taxon>
        <taxon>Magnoliopsida</taxon>
        <taxon>eudicotyledons</taxon>
        <taxon>Gunneridae</taxon>
        <taxon>Pentapetalae</taxon>
        <taxon>rosids</taxon>
        <taxon>fabids</taxon>
        <taxon>Fabales</taxon>
        <taxon>Fabaceae</taxon>
        <taxon>Papilionoideae</taxon>
        <taxon>50 kb inversion clade</taxon>
        <taxon>NPAAA clade</taxon>
        <taxon>Hologalegina</taxon>
        <taxon>IRL clade</taxon>
        <taxon>Fabeae</taxon>
        <taxon>Lathyrus</taxon>
    </lineage>
</organism>
<sequence>MKDTIVLYPALESGHLMSMVELGKFILTQNPSFSITILILTPPNNKHTPLSPQEQYIASISATFPSIHFHYIPPITFTTTLPTHLQSIDLSHQSTHHVHNILLSISKTVNLKAVILDFLTYSVYQITTKLEIPTYFYFTSGATVLFTFLHFPIVHQKATKPIKDLHMPLEFPGLPKNLSTDDYPDEVSDSQSKECKVLLDSSNTVRECAGIIVNTFDGIEGEVTKALNEGSCFLDGTTPSIFSVGPLITSCYGGDENGCLSWLDSQPSQSVVFLSFGSMGRFSKCQLNEIAIGLEKSEQRFLWIVRSELHLDNLNLDELLPEGFLERTKEKGMVVRNWAPQGAILGHGSIGGFVTHCGWNSVLEAICEGVPMIAWPLYAEQRLNRLILVDEMKIALKVTQLEDKFVTAAELEERIKELMESNNGKEIRERVLKIKTSAKEARGGGGSSLVNLKKLEGLWRDASSNNLSPNSPFNFH</sequence>